<protein>
    <recommendedName>
        <fullName evidence="4">Centrosomal protein of 44 kDa</fullName>
    </recommendedName>
</protein>
<dbReference type="InterPro" id="IPR033603">
    <property type="entry name" value="CEP44"/>
</dbReference>
<evidence type="ECO:0000256" key="2">
    <source>
        <dbReference type="ARBA" id="ARBA00004214"/>
    </source>
</evidence>
<organism evidence="11 12">
    <name type="scientific">Emiliania huxleyi (strain CCMP1516)</name>
    <dbReference type="NCBI Taxonomy" id="280463"/>
    <lineage>
        <taxon>Eukaryota</taxon>
        <taxon>Haptista</taxon>
        <taxon>Haptophyta</taxon>
        <taxon>Prymnesiophyceae</taxon>
        <taxon>Isochrysidales</taxon>
        <taxon>Noelaerhabdaceae</taxon>
        <taxon>Emiliania</taxon>
    </lineage>
</organism>
<dbReference type="PaxDb" id="2903-EOD08631"/>
<dbReference type="AlphaFoldDB" id="A0A0D3IBJ6"/>
<dbReference type="GO" id="GO:0030496">
    <property type="term" value="C:midbody"/>
    <property type="evidence" value="ECO:0007669"/>
    <property type="project" value="UniProtKB-SubCell"/>
</dbReference>
<reference evidence="11" key="2">
    <citation type="submission" date="2024-10" db="UniProtKB">
        <authorList>
            <consortium name="EnsemblProtists"/>
        </authorList>
    </citation>
    <scope>IDENTIFICATION</scope>
</reference>
<name>A0A0D3IBJ6_EMIH1</name>
<dbReference type="GeneID" id="17254717"/>
<evidence type="ECO:0000259" key="10">
    <source>
        <dbReference type="Pfam" id="PF15007"/>
    </source>
</evidence>
<evidence type="ECO:0000256" key="7">
    <source>
        <dbReference type="ARBA" id="ARBA00023212"/>
    </source>
</evidence>
<keyword evidence="6" id="KW-0175">Coiled coil</keyword>
<dbReference type="RefSeq" id="XP_005761060.1">
    <property type="nucleotide sequence ID" value="XM_005761003.1"/>
</dbReference>
<evidence type="ECO:0000256" key="1">
    <source>
        <dbReference type="ARBA" id="ARBA00004114"/>
    </source>
</evidence>
<feature type="domain" description="Centrosomal CEP44" evidence="10">
    <location>
        <begin position="6"/>
        <end position="127"/>
    </location>
</feature>
<evidence type="ECO:0000313" key="11">
    <source>
        <dbReference type="EnsemblProtists" id="EOD08631"/>
    </source>
</evidence>
<evidence type="ECO:0000256" key="9">
    <source>
        <dbReference type="SAM" id="MobiDB-lite"/>
    </source>
</evidence>
<evidence type="ECO:0000256" key="5">
    <source>
        <dbReference type="ARBA" id="ARBA00022490"/>
    </source>
</evidence>
<dbReference type="InterPro" id="IPR029157">
    <property type="entry name" value="CEP44_CC"/>
</dbReference>
<comment type="subcellular location">
    <subcellularLocation>
        <location evidence="1">Cytoplasm</location>
        <location evidence="1">Cytoskeleton</location>
        <location evidence="1">Microtubule organizing center</location>
        <location evidence="1">Centrosome</location>
        <location evidence="1">Centriole</location>
    </subcellularLocation>
    <subcellularLocation>
        <location evidence="3">Cytoplasm</location>
        <location evidence="3">Cytoskeleton</location>
        <location evidence="3">Spindle pole</location>
    </subcellularLocation>
    <subcellularLocation>
        <location evidence="2">Midbody</location>
    </subcellularLocation>
</comment>
<dbReference type="GO" id="GO:0000922">
    <property type="term" value="C:spindle pole"/>
    <property type="evidence" value="ECO:0007669"/>
    <property type="project" value="UniProtKB-SubCell"/>
</dbReference>
<dbReference type="EnsemblProtists" id="EOD08631">
    <property type="protein sequence ID" value="EOD08631"/>
    <property type="gene ID" value="EMIHUDRAFT_217370"/>
</dbReference>
<comment type="function">
    <text evidence="8">Centriole-enriched microtubule-binding protein involved in centriole biogenesis. In collaboration with CEP295 and POC1B, is required for the centriole-to-centrosome conversion by ensuring the formation of bona fide centriole wall. Functions as a linker component that maintains centrosome cohesion. Associates with CROCC and regulates its stability and localization to the centrosome.</text>
</comment>
<evidence type="ECO:0000313" key="12">
    <source>
        <dbReference type="Proteomes" id="UP000013827"/>
    </source>
</evidence>
<dbReference type="STRING" id="2903.R1DCR6"/>
<keyword evidence="12" id="KW-1185">Reference proteome</keyword>
<dbReference type="Proteomes" id="UP000013827">
    <property type="component" value="Unassembled WGS sequence"/>
</dbReference>
<dbReference type="eggNOG" id="ENOG502R3RQ">
    <property type="taxonomic scope" value="Eukaryota"/>
</dbReference>
<dbReference type="KEGG" id="ehx:EMIHUDRAFT_217370"/>
<sequence>MGRLAASLEVLKGELRRAKYDEGPLDADALLSGDPSAYLRLLHFALLRCSTDVARWLAELGYELYAKSDARFVECVWRLMRQELGYRHALSTKQFLSAGFAERKLQLTIESLRLVSAKHADLGRSARRPVGVDYKALAELAQPRTPNAATADARQPPLTAMREPQPPVHPQSQYCIFAATAGSPAAEWGAEPAEPAQSAGQSVCGGASLLAPPAAPPLGGEIAQPRFDSLSVYGAASGGGAAPEPLASPYLALPPSPSTLAPATTAQVEAAPLEELFLSDARPPEASHAEPAEKGRLGVARDAWLAEPAQPTALAALPHPAGESHTFPAAELQAASRDEPSCHQLAQLERIVGGACRAVESLAATSPRSCKPLAVRVCSPAVKLETRPTEAFISEFERRLDHTRALLAHLDEAEDGAAGT</sequence>
<dbReference type="PANTHER" id="PTHR31477:SF1">
    <property type="entry name" value="CENTROSOMAL PROTEIN OF 44 KDA"/>
    <property type="match status" value="1"/>
</dbReference>
<evidence type="ECO:0000256" key="3">
    <source>
        <dbReference type="ARBA" id="ARBA00004647"/>
    </source>
</evidence>
<dbReference type="PANTHER" id="PTHR31477">
    <property type="entry name" value="CENTROSOMAL PROTEIN OF 44 KDA"/>
    <property type="match status" value="1"/>
</dbReference>
<keyword evidence="7" id="KW-0206">Cytoskeleton</keyword>
<feature type="region of interest" description="Disordered" evidence="9">
    <location>
        <begin position="143"/>
        <end position="170"/>
    </location>
</feature>
<evidence type="ECO:0000256" key="6">
    <source>
        <dbReference type="ARBA" id="ARBA00023054"/>
    </source>
</evidence>
<dbReference type="GO" id="GO:0005814">
    <property type="term" value="C:centriole"/>
    <property type="evidence" value="ECO:0007669"/>
    <property type="project" value="UniProtKB-SubCell"/>
</dbReference>
<evidence type="ECO:0000256" key="4">
    <source>
        <dbReference type="ARBA" id="ARBA00014053"/>
    </source>
</evidence>
<accession>A0A0D3IBJ6</accession>
<keyword evidence="5" id="KW-0963">Cytoplasm</keyword>
<evidence type="ECO:0000256" key="8">
    <source>
        <dbReference type="ARBA" id="ARBA00046235"/>
    </source>
</evidence>
<proteinExistence type="predicted"/>
<dbReference type="HOGENOM" id="CLU_654592_0_0_1"/>
<dbReference type="Pfam" id="PF15007">
    <property type="entry name" value="CEP44"/>
    <property type="match status" value="1"/>
</dbReference>
<reference evidence="12" key="1">
    <citation type="journal article" date="2013" name="Nature">
        <title>Pan genome of the phytoplankton Emiliania underpins its global distribution.</title>
        <authorList>
            <person name="Read B.A."/>
            <person name="Kegel J."/>
            <person name="Klute M.J."/>
            <person name="Kuo A."/>
            <person name="Lefebvre S.C."/>
            <person name="Maumus F."/>
            <person name="Mayer C."/>
            <person name="Miller J."/>
            <person name="Monier A."/>
            <person name="Salamov A."/>
            <person name="Young J."/>
            <person name="Aguilar M."/>
            <person name="Claverie J.M."/>
            <person name="Frickenhaus S."/>
            <person name="Gonzalez K."/>
            <person name="Herman E.K."/>
            <person name="Lin Y.C."/>
            <person name="Napier J."/>
            <person name="Ogata H."/>
            <person name="Sarno A.F."/>
            <person name="Shmutz J."/>
            <person name="Schroeder D."/>
            <person name="de Vargas C."/>
            <person name="Verret F."/>
            <person name="von Dassow P."/>
            <person name="Valentin K."/>
            <person name="Van de Peer Y."/>
            <person name="Wheeler G."/>
            <person name="Dacks J.B."/>
            <person name="Delwiche C.F."/>
            <person name="Dyhrman S.T."/>
            <person name="Glockner G."/>
            <person name="John U."/>
            <person name="Richards T."/>
            <person name="Worden A.Z."/>
            <person name="Zhang X."/>
            <person name="Grigoriev I.V."/>
            <person name="Allen A.E."/>
            <person name="Bidle K."/>
            <person name="Borodovsky M."/>
            <person name="Bowler C."/>
            <person name="Brownlee C."/>
            <person name="Cock J.M."/>
            <person name="Elias M."/>
            <person name="Gladyshev V.N."/>
            <person name="Groth M."/>
            <person name="Guda C."/>
            <person name="Hadaegh A."/>
            <person name="Iglesias-Rodriguez M.D."/>
            <person name="Jenkins J."/>
            <person name="Jones B.M."/>
            <person name="Lawson T."/>
            <person name="Leese F."/>
            <person name="Lindquist E."/>
            <person name="Lobanov A."/>
            <person name="Lomsadze A."/>
            <person name="Malik S.B."/>
            <person name="Marsh M.E."/>
            <person name="Mackinder L."/>
            <person name="Mock T."/>
            <person name="Mueller-Roeber B."/>
            <person name="Pagarete A."/>
            <person name="Parker M."/>
            <person name="Probert I."/>
            <person name="Quesneville H."/>
            <person name="Raines C."/>
            <person name="Rensing S.A."/>
            <person name="Riano-Pachon D.M."/>
            <person name="Richier S."/>
            <person name="Rokitta S."/>
            <person name="Shiraiwa Y."/>
            <person name="Soanes D.M."/>
            <person name="van der Giezen M."/>
            <person name="Wahlund T.M."/>
            <person name="Williams B."/>
            <person name="Wilson W."/>
            <person name="Wolfe G."/>
            <person name="Wurch L.L."/>
        </authorList>
    </citation>
    <scope>NUCLEOTIDE SEQUENCE</scope>
</reference>